<dbReference type="Proteomes" id="UP001597512">
    <property type="component" value="Unassembled WGS sequence"/>
</dbReference>
<comment type="caution">
    <text evidence="1">The sequence shown here is derived from an EMBL/GenBank/DDBJ whole genome shotgun (WGS) entry which is preliminary data.</text>
</comment>
<evidence type="ECO:0000313" key="1">
    <source>
        <dbReference type="EMBL" id="MFD2936125.1"/>
    </source>
</evidence>
<gene>
    <name evidence="1" type="ORF">ACFS25_20245</name>
</gene>
<reference evidence="2" key="1">
    <citation type="journal article" date="2019" name="Int. J. Syst. Evol. Microbiol.">
        <title>The Global Catalogue of Microorganisms (GCM) 10K type strain sequencing project: providing services to taxonomists for standard genome sequencing and annotation.</title>
        <authorList>
            <consortium name="The Broad Institute Genomics Platform"/>
            <consortium name="The Broad Institute Genome Sequencing Center for Infectious Disease"/>
            <person name="Wu L."/>
            <person name="Ma J."/>
        </authorList>
    </citation>
    <scope>NUCLEOTIDE SEQUENCE [LARGE SCALE GENOMIC DNA]</scope>
    <source>
        <strain evidence="2">KCTC 52490</strain>
    </source>
</reference>
<evidence type="ECO:0000313" key="2">
    <source>
        <dbReference type="Proteomes" id="UP001597512"/>
    </source>
</evidence>
<proteinExistence type="predicted"/>
<name>A0ABW6APH8_9BACT</name>
<organism evidence="1 2">
    <name type="scientific">Spirosoma flavum</name>
    <dbReference type="NCBI Taxonomy" id="2048557"/>
    <lineage>
        <taxon>Bacteria</taxon>
        <taxon>Pseudomonadati</taxon>
        <taxon>Bacteroidota</taxon>
        <taxon>Cytophagia</taxon>
        <taxon>Cytophagales</taxon>
        <taxon>Cytophagaceae</taxon>
        <taxon>Spirosoma</taxon>
    </lineage>
</organism>
<keyword evidence="2" id="KW-1185">Reference proteome</keyword>
<accession>A0ABW6APH8</accession>
<evidence type="ECO:0008006" key="3">
    <source>
        <dbReference type="Google" id="ProtNLM"/>
    </source>
</evidence>
<dbReference type="EMBL" id="JBHUOM010000021">
    <property type="protein sequence ID" value="MFD2936125.1"/>
    <property type="molecule type" value="Genomic_DNA"/>
</dbReference>
<dbReference type="Gene3D" id="3.10.450.50">
    <property type="match status" value="1"/>
</dbReference>
<sequence>MNWVSSDSPAKIIANTQSDAAINSGVSPDAQQARQTVVSFLTWYKNHIQEANRSPLVNQTGGKPYSVNLKNGERYLTYLKSSQLLTDAYLNQWRTFFKERQAGFRQSPQSEGPPTGFDYDLVMLNQDVDMQFAELKSLKMGKVVISNNKATVGFTLLDVYEFRLVRQNGRWLINEILNQSQE</sequence>
<protein>
    <recommendedName>
        <fullName evidence="3">DUF3828 domain-containing protein</fullName>
    </recommendedName>
</protein>